<name>A0A8K0UVE8_9AGAR</name>
<dbReference type="OrthoDB" id="5962590at2759"/>
<sequence length="235" mass="26248">MGQTIAALRASIKEADAAAEEKAKQDLDILQKLVDAKLDGFEHQLNEMFLNPDSAAKTQVPGIRALRWERRSTCSVVEKPSEEVGGVVDDLFKIGDGNNKQAVKDGFKGIVKTALNVFLGNTEVGQFEESKFFVYMLHNTIIRVDLKLWRWNFSGKGFSDTHKSVLGYIMCVSAVSPIKLHTAEFVYLISEYAGDSEENVTTYIKTMQKMYSVARAIKKGKTPNKIDDDDDEQAE</sequence>
<organism evidence="1 2">
    <name type="scientific">Cristinia sonorae</name>
    <dbReference type="NCBI Taxonomy" id="1940300"/>
    <lineage>
        <taxon>Eukaryota</taxon>
        <taxon>Fungi</taxon>
        <taxon>Dikarya</taxon>
        <taxon>Basidiomycota</taxon>
        <taxon>Agaricomycotina</taxon>
        <taxon>Agaricomycetes</taxon>
        <taxon>Agaricomycetidae</taxon>
        <taxon>Agaricales</taxon>
        <taxon>Pleurotineae</taxon>
        <taxon>Stephanosporaceae</taxon>
        <taxon>Cristinia</taxon>
    </lineage>
</organism>
<gene>
    <name evidence="1" type="ORF">BXZ70DRAFT_1005856</name>
</gene>
<comment type="caution">
    <text evidence="1">The sequence shown here is derived from an EMBL/GenBank/DDBJ whole genome shotgun (WGS) entry which is preliminary data.</text>
</comment>
<evidence type="ECO:0000313" key="2">
    <source>
        <dbReference type="Proteomes" id="UP000813824"/>
    </source>
</evidence>
<proteinExistence type="predicted"/>
<reference evidence="1" key="1">
    <citation type="journal article" date="2021" name="New Phytol.">
        <title>Evolutionary innovations through gain and loss of genes in the ectomycorrhizal Boletales.</title>
        <authorList>
            <person name="Wu G."/>
            <person name="Miyauchi S."/>
            <person name="Morin E."/>
            <person name="Kuo A."/>
            <person name="Drula E."/>
            <person name="Varga T."/>
            <person name="Kohler A."/>
            <person name="Feng B."/>
            <person name="Cao Y."/>
            <person name="Lipzen A."/>
            <person name="Daum C."/>
            <person name="Hundley H."/>
            <person name="Pangilinan J."/>
            <person name="Johnson J."/>
            <person name="Barry K."/>
            <person name="LaButti K."/>
            <person name="Ng V."/>
            <person name="Ahrendt S."/>
            <person name="Min B."/>
            <person name="Choi I.G."/>
            <person name="Park H."/>
            <person name="Plett J.M."/>
            <person name="Magnuson J."/>
            <person name="Spatafora J.W."/>
            <person name="Nagy L.G."/>
            <person name="Henrissat B."/>
            <person name="Grigoriev I.V."/>
            <person name="Yang Z.L."/>
            <person name="Xu J."/>
            <person name="Martin F.M."/>
        </authorList>
    </citation>
    <scope>NUCLEOTIDE SEQUENCE</scope>
    <source>
        <strain evidence="1">KKN 215</strain>
    </source>
</reference>
<dbReference type="AlphaFoldDB" id="A0A8K0UVE8"/>
<dbReference type="EMBL" id="JAEVFJ010000007">
    <property type="protein sequence ID" value="KAH8103436.1"/>
    <property type="molecule type" value="Genomic_DNA"/>
</dbReference>
<protein>
    <submittedName>
        <fullName evidence="1">Uncharacterized protein</fullName>
    </submittedName>
</protein>
<accession>A0A8K0UVE8</accession>
<keyword evidence="2" id="KW-1185">Reference proteome</keyword>
<dbReference type="Proteomes" id="UP000813824">
    <property type="component" value="Unassembled WGS sequence"/>
</dbReference>
<evidence type="ECO:0000313" key="1">
    <source>
        <dbReference type="EMBL" id="KAH8103436.1"/>
    </source>
</evidence>